<sequence>MVAFDRLEMLDPPRELRLKRSSHFVHAWQYGPSSSRMYILFVSALPSLYLGPDFVSTCLRQEKAIAANKSSLSMIPVTRSTVERLKKVWDHVTRQQLQQEQQHQEQGGAESPKKAESTCPMKYE</sequence>
<dbReference type="HOGENOM" id="CLU_163623_0_0_1"/>
<reference evidence="2" key="1">
    <citation type="journal article" date="2009" name="Rice">
        <title>De Novo Next Generation Sequencing of Plant Genomes.</title>
        <authorList>
            <person name="Rounsley S."/>
            <person name="Marri P.R."/>
            <person name="Yu Y."/>
            <person name="He R."/>
            <person name="Sisneros N."/>
            <person name="Goicoechea J.L."/>
            <person name="Lee S.J."/>
            <person name="Angelova A."/>
            <person name="Kudrna D."/>
            <person name="Luo M."/>
            <person name="Affourtit J."/>
            <person name="Desany B."/>
            <person name="Knight J."/>
            <person name="Niazi F."/>
            <person name="Egholm M."/>
            <person name="Wing R.A."/>
        </authorList>
    </citation>
    <scope>NUCLEOTIDE SEQUENCE [LARGE SCALE GENOMIC DNA]</scope>
    <source>
        <strain evidence="2">cv. IRGC 105608</strain>
    </source>
</reference>
<dbReference type="Gramene" id="OBART03G15790.1">
    <property type="protein sequence ID" value="OBART03G15790.1"/>
    <property type="gene ID" value="OBART03G15790"/>
</dbReference>
<feature type="region of interest" description="Disordered" evidence="1">
    <location>
        <begin position="94"/>
        <end position="124"/>
    </location>
</feature>
<evidence type="ECO:0000256" key="1">
    <source>
        <dbReference type="SAM" id="MobiDB-lite"/>
    </source>
</evidence>
<keyword evidence="3" id="KW-1185">Reference proteome</keyword>
<evidence type="ECO:0000313" key="3">
    <source>
        <dbReference type="Proteomes" id="UP000026960"/>
    </source>
</evidence>
<dbReference type="EnsemblPlants" id="OBART03G15790.1">
    <property type="protein sequence ID" value="OBART03G15790.1"/>
    <property type="gene ID" value="OBART03G15790"/>
</dbReference>
<reference evidence="2" key="2">
    <citation type="submission" date="2015-03" db="UniProtKB">
        <authorList>
            <consortium name="EnsemblPlants"/>
        </authorList>
    </citation>
    <scope>IDENTIFICATION</scope>
</reference>
<proteinExistence type="predicted"/>
<dbReference type="PaxDb" id="65489-OBART03G15790.1"/>
<accession>A0A0D3FHY6</accession>
<feature type="compositionally biased region" description="Low complexity" evidence="1">
    <location>
        <begin position="95"/>
        <end position="106"/>
    </location>
</feature>
<protein>
    <submittedName>
        <fullName evidence="2">Uncharacterized protein</fullName>
    </submittedName>
</protein>
<evidence type="ECO:0000313" key="2">
    <source>
        <dbReference type="EnsemblPlants" id="OBART03G15790.1"/>
    </source>
</evidence>
<name>A0A0D3FHY6_9ORYZ</name>
<dbReference type="Proteomes" id="UP000026960">
    <property type="component" value="Chromosome 3"/>
</dbReference>
<dbReference type="AlphaFoldDB" id="A0A0D3FHY6"/>
<organism evidence="2">
    <name type="scientific">Oryza barthii</name>
    <dbReference type="NCBI Taxonomy" id="65489"/>
    <lineage>
        <taxon>Eukaryota</taxon>
        <taxon>Viridiplantae</taxon>
        <taxon>Streptophyta</taxon>
        <taxon>Embryophyta</taxon>
        <taxon>Tracheophyta</taxon>
        <taxon>Spermatophyta</taxon>
        <taxon>Magnoliopsida</taxon>
        <taxon>Liliopsida</taxon>
        <taxon>Poales</taxon>
        <taxon>Poaceae</taxon>
        <taxon>BOP clade</taxon>
        <taxon>Oryzoideae</taxon>
        <taxon>Oryzeae</taxon>
        <taxon>Oryzinae</taxon>
        <taxon>Oryza</taxon>
    </lineage>
</organism>